<dbReference type="Proteomes" id="UP000291084">
    <property type="component" value="Chromosome 3"/>
</dbReference>
<organism evidence="2 3">
    <name type="scientific">Vigna angularis var. angularis</name>
    <dbReference type="NCBI Taxonomy" id="157739"/>
    <lineage>
        <taxon>Eukaryota</taxon>
        <taxon>Viridiplantae</taxon>
        <taxon>Streptophyta</taxon>
        <taxon>Embryophyta</taxon>
        <taxon>Tracheophyta</taxon>
        <taxon>Spermatophyta</taxon>
        <taxon>Magnoliopsida</taxon>
        <taxon>eudicotyledons</taxon>
        <taxon>Gunneridae</taxon>
        <taxon>Pentapetalae</taxon>
        <taxon>rosids</taxon>
        <taxon>fabids</taxon>
        <taxon>Fabales</taxon>
        <taxon>Fabaceae</taxon>
        <taxon>Papilionoideae</taxon>
        <taxon>50 kb inversion clade</taxon>
        <taxon>NPAAA clade</taxon>
        <taxon>indigoferoid/millettioid clade</taxon>
        <taxon>Phaseoleae</taxon>
        <taxon>Vigna</taxon>
    </lineage>
</organism>
<sequence>MKDSRWRRSNSCGGTNESTARGSSEEAEATKLISCAEKEEAERTSSARKMKRALELSNLINDTTSVFKNNRSSRGLYASVRRPPEVETANDTSSEATEVQSHADESECWVLNKSFVSSERRFASNGGGFVRERKVIEFGSSGSADSNDWNKKKGESNVGSESVDAGGGRPRLVLQPRSLSVFNEGGMGMRRNLKGLRRQSEVNFDDFIFQNPCTFALDAWASNPSIKSIILISSSRLHKLFNSDDKNFLQTSPCAITMVVHPSMVVGKMGHAVTSQTKKNLAKRETLHVT</sequence>
<feature type="compositionally biased region" description="Polar residues" evidence="1">
    <location>
        <begin position="9"/>
        <end position="22"/>
    </location>
</feature>
<feature type="region of interest" description="Disordered" evidence="1">
    <location>
        <begin position="141"/>
        <end position="169"/>
    </location>
</feature>
<name>A0A0S3RMJ3_PHAAN</name>
<dbReference type="AlphaFoldDB" id="A0A0S3RMJ3"/>
<gene>
    <name evidence="2" type="primary">Vigan.03G171400</name>
    <name evidence="2" type="ORF">VIGAN_03171400</name>
</gene>
<keyword evidence="3" id="KW-1185">Reference proteome</keyword>
<feature type="compositionally biased region" description="Polar residues" evidence="1">
    <location>
        <begin position="89"/>
        <end position="100"/>
    </location>
</feature>
<feature type="region of interest" description="Disordered" evidence="1">
    <location>
        <begin position="1"/>
        <end position="49"/>
    </location>
</feature>
<evidence type="ECO:0000256" key="1">
    <source>
        <dbReference type="SAM" id="MobiDB-lite"/>
    </source>
</evidence>
<feature type="region of interest" description="Disordered" evidence="1">
    <location>
        <begin position="76"/>
        <end position="103"/>
    </location>
</feature>
<feature type="compositionally biased region" description="Basic and acidic residues" evidence="1">
    <location>
        <begin position="36"/>
        <end position="45"/>
    </location>
</feature>
<accession>A0A0S3RMJ3</accession>
<evidence type="ECO:0000313" key="2">
    <source>
        <dbReference type="EMBL" id="BAT81824.1"/>
    </source>
</evidence>
<reference evidence="2 3" key="1">
    <citation type="journal article" date="2015" name="Sci. Rep.">
        <title>The power of single molecule real-time sequencing technology in the de novo assembly of a eukaryotic genome.</title>
        <authorList>
            <person name="Sakai H."/>
            <person name="Naito K."/>
            <person name="Ogiso-Tanaka E."/>
            <person name="Takahashi Y."/>
            <person name="Iseki K."/>
            <person name="Muto C."/>
            <person name="Satou K."/>
            <person name="Teruya K."/>
            <person name="Shiroma A."/>
            <person name="Shimoji M."/>
            <person name="Hirano T."/>
            <person name="Itoh T."/>
            <person name="Kaga A."/>
            <person name="Tomooka N."/>
        </authorList>
    </citation>
    <scope>NUCLEOTIDE SEQUENCE [LARGE SCALE GENOMIC DNA]</scope>
    <source>
        <strain evidence="3">cv. Shumari</strain>
    </source>
</reference>
<proteinExistence type="predicted"/>
<dbReference type="EMBL" id="AP015036">
    <property type="protein sequence ID" value="BAT81824.1"/>
    <property type="molecule type" value="Genomic_DNA"/>
</dbReference>
<protein>
    <submittedName>
        <fullName evidence="2">Uncharacterized protein</fullName>
    </submittedName>
</protein>
<evidence type="ECO:0000313" key="3">
    <source>
        <dbReference type="Proteomes" id="UP000291084"/>
    </source>
</evidence>